<proteinExistence type="predicted"/>
<protein>
    <submittedName>
        <fullName evidence="2">Uncharacterized protein</fullName>
    </submittedName>
</protein>
<name>A0A9X0DBR9_9CNID</name>
<keyword evidence="1" id="KW-0732">Signal</keyword>
<dbReference type="AlphaFoldDB" id="A0A9X0DBR9"/>
<evidence type="ECO:0000313" key="2">
    <source>
        <dbReference type="EMBL" id="KAJ7394110.1"/>
    </source>
</evidence>
<evidence type="ECO:0000256" key="1">
    <source>
        <dbReference type="SAM" id="SignalP"/>
    </source>
</evidence>
<dbReference type="EMBL" id="MU825397">
    <property type="protein sequence ID" value="KAJ7394110.1"/>
    <property type="molecule type" value="Genomic_DNA"/>
</dbReference>
<dbReference type="Proteomes" id="UP001163046">
    <property type="component" value="Unassembled WGS sequence"/>
</dbReference>
<feature type="chain" id="PRO_5040884479" evidence="1">
    <location>
        <begin position="17"/>
        <end position="91"/>
    </location>
</feature>
<keyword evidence="3" id="KW-1185">Reference proteome</keyword>
<feature type="signal peptide" evidence="1">
    <location>
        <begin position="1"/>
        <end position="16"/>
    </location>
</feature>
<sequence length="91" mass="9851">MNTAVIVFLLVGIVCAAEKESESITYKGKMGPQTVLLLSQLNAKLNAIGTITVSMAVLVSSFLIPPLSGVPTVIAYRSTRVHDVNYWTREL</sequence>
<organism evidence="2 3">
    <name type="scientific">Desmophyllum pertusum</name>
    <dbReference type="NCBI Taxonomy" id="174260"/>
    <lineage>
        <taxon>Eukaryota</taxon>
        <taxon>Metazoa</taxon>
        <taxon>Cnidaria</taxon>
        <taxon>Anthozoa</taxon>
        <taxon>Hexacorallia</taxon>
        <taxon>Scleractinia</taxon>
        <taxon>Caryophylliina</taxon>
        <taxon>Caryophylliidae</taxon>
        <taxon>Desmophyllum</taxon>
    </lineage>
</organism>
<gene>
    <name evidence="2" type="ORF">OS493_003788</name>
</gene>
<reference evidence="2" key="1">
    <citation type="submission" date="2023-01" db="EMBL/GenBank/DDBJ databases">
        <title>Genome assembly of the deep-sea coral Lophelia pertusa.</title>
        <authorList>
            <person name="Herrera S."/>
            <person name="Cordes E."/>
        </authorList>
    </citation>
    <scope>NUCLEOTIDE SEQUENCE</scope>
    <source>
        <strain evidence="2">USNM1676648</strain>
        <tissue evidence="2">Polyp</tissue>
    </source>
</reference>
<accession>A0A9X0DBR9</accession>
<evidence type="ECO:0000313" key="3">
    <source>
        <dbReference type="Proteomes" id="UP001163046"/>
    </source>
</evidence>
<comment type="caution">
    <text evidence="2">The sequence shown here is derived from an EMBL/GenBank/DDBJ whole genome shotgun (WGS) entry which is preliminary data.</text>
</comment>